<evidence type="ECO:0000313" key="2">
    <source>
        <dbReference type="Proteomes" id="UP000499080"/>
    </source>
</evidence>
<keyword evidence="2" id="KW-1185">Reference proteome</keyword>
<sequence>MFGQRTALVYTADSLSVDRYDMQVVPLIQPRVQAVPLTLNQQFSRIAGYTTNSTQPEQKCTKIPKGNSTYSEKLISLEDDKTIRCDHEKMARDLVIGRYLTKSNDSGTFQDVKFAGSQTPSSVGY</sequence>
<accession>A0A4Y2D3D2</accession>
<gene>
    <name evidence="1" type="ORF">AVEN_21936_1</name>
</gene>
<dbReference type="Proteomes" id="UP000499080">
    <property type="component" value="Unassembled WGS sequence"/>
</dbReference>
<organism evidence="1 2">
    <name type="scientific">Araneus ventricosus</name>
    <name type="common">Orbweaver spider</name>
    <name type="synonym">Epeira ventricosa</name>
    <dbReference type="NCBI Taxonomy" id="182803"/>
    <lineage>
        <taxon>Eukaryota</taxon>
        <taxon>Metazoa</taxon>
        <taxon>Ecdysozoa</taxon>
        <taxon>Arthropoda</taxon>
        <taxon>Chelicerata</taxon>
        <taxon>Arachnida</taxon>
        <taxon>Araneae</taxon>
        <taxon>Araneomorphae</taxon>
        <taxon>Entelegynae</taxon>
        <taxon>Araneoidea</taxon>
        <taxon>Araneidae</taxon>
        <taxon>Araneus</taxon>
    </lineage>
</organism>
<comment type="caution">
    <text evidence="1">The sequence shown here is derived from an EMBL/GenBank/DDBJ whole genome shotgun (WGS) entry which is preliminary data.</text>
</comment>
<protein>
    <submittedName>
        <fullName evidence="1">Uncharacterized protein</fullName>
    </submittedName>
</protein>
<reference evidence="1 2" key="1">
    <citation type="journal article" date="2019" name="Sci. Rep.">
        <title>Orb-weaving spider Araneus ventricosus genome elucidates the spidroin gene catalogue.</title>
        <authorList>
            <person name="Kono N."/>
            <person name="Nakamura H."/>
            <person name="Ohtoshi R."/>
            <person name="Moran D.A.P."/>
            <person name="Shinohara A."/>
            <person name="Yoshida Y."/>
            <person name="Fujiwara M."/>
            <person name="Mori M."/>
            <person name="Tomita M."/>
            <person name="Arakawa K."/>
        </authorList>
    </citation>
    <scope>NUCLEOTIDE SEQUENCE [LARGE SCALE GENOMIC DNA]</scope>
</reference>
<dbReference type="AlphaFoldDB" id="A0A4Y2D3D2"/>
<name>A0A4Y2D3D2_ARAVE</name>
<dbReference type="EMBL" id="BGPR01000288">
    <property type="protein sequence ID" value="GBM10617.1"/>
    <property type="molecule type" value="Genomic_DNA"/>
</dbReference>
<proteinExistence type="predicted"/>
<evidence type="ECO:0000313" key="1">
    <source>
        <dbReference type="EMBL" id="GBM10617.1"/>
    </source>
</evidence>